<protein>
    <submittedName>
        <fullName evidence="2">DNA-binding transcriptional regulator, PadR family</fullName>
    </submittedName>
</protein>
<name>A0A1H5I959_9MICC</name>
<dbReference type="Pfam" id="PF03551">
    <property type="entry name" value="PadR"/>
    <property type="match status" value="1"/>
</dbReference>
<feature type="domain" description="Transcription regulator PadR N-terminal" evidence="1">
    <location>
        <begin position="8"/>
        <end position="80"/>
    </location>
</feature>
<dbReference type="SUPFAM" id="SSF46785">
    <property type="entry name" value="Winged helix' DNA-binding domain"/>
    <property type="match status" value="1"/>
</dbReference>
<dbReference type="AlphaFoldDB" id="A0A1H5I959"/>
<organism evidence="2 3">
    <name type="scientific">Arthrobacter alpinus</name>
    <dbReference type="NCBI Taxonomy" id="656366"/>
    <lineage>
        <taxon>Bacteria</taxon>
        <taxon>Bacillati</taxon>
        <taxon>Actinomycetota</taxon>
        <taxon>Actinomycetes</taxon>
        <taxon>Micrococcales</taxon>
        <taxon>Micrococcaceae</taxon>
        <taxon>Arthrobacter</taxon>
    </lineage>
</organism>
<dbReference type="EMBL" id="FNTV01000001">
    <property type="protein sequence ID" value="SEE36431.1"/>
    <property type="molecule type" value="Genomic_DNA"/>
</dbReference>
<reference evidence="2 3" key="1">
    <citation type="submission" date="2016-10" db="EMBL/GenBank/DDBJ databases">
        <authorList>
            <person name="de Groot N.N."/>
        </authorList>
    </citation>
    <scope>NUCLEOTIDE SEQUENCE [LARGE SCALE GENOMIC DNA]</scope>
    <source>
        <strain evidence="2 3">DSM 22274</strain>
    </source>
</reference>
<dbReference type="OrthoDB" id="3186544at2"/>
<dbReference type="PANTHER" id="PTHR43252:SF4">
    <property type="entry name" value="TRANSCRIPTIONAL REGULATORY PROTEIN"/>
    <property type="match status" value="1"/>
</dbReference>
<dbReference type="PANTHER" id="PTHR43252">
    <property type="entry name" value="TRANSCRIPTIONAL REGULATOR YQJI"/>
    <property type="match status" value="1"/>
</dbReference>
<dbReference type="GO" id="GO:0003677">
    <property type="term" value="F:DNA binding"/>
    <property type="evidence" value="ECO:0007669"/>
    <property type="project" value="UniProtKB-KW"/>
</dbReference>
<gene>
    <name evidence="2" type="ORF">SAMN04489740_1233</name>
</gene>
<dbReference type="InterPro" id="IPR036390">
    <property type="entry name" value="WH_DNA-bd_sf"/>
</dbReference>
<evidence type="ECO:0000259" key="1">
    <source>
        <dbReference type="Pfam" id="PF03551"/>
    </source>
</evidence>
<evidence type="ECO:0000313" key="3">
    <source>
        <dbReference type="Proteomes" id="UP000182725"/>
    </source>
</evidence>
<dbReference type="Proteomes" id="UP000182725">
    <property type="component" value="Unassembled WGS sequence"/>
</dbReference>
<dbReference type="InterPro" id="IPR005149">
    <property type="entry name" value="Tscrpt_reg_PadR_N"/>
</dbReference>
<sequence>MKKLECIILGRLATNPMSGYDLYKWMAKEAPYFGYSPKPPQIYRQLNDFHTKGWVEVTVDQRGSGPDAKVYTLTSAGVAAFVGWAMSEHTPTIRPLEADFQMRMLLGGVVSPQAAMDVLDTELKYRRRQQAESRPYEAPADLGEAAVPVDADWQAELVRMVGERSFLLGQSNLSWLEMAHARLAAYIEDHSNTDEQKSGEDEKCG</sequence>
<proteinExistence type="predicted"/>
<evidence type="ECO:0000313" key="2">
    <source>
        <dbReference type="EMBL" id="SEE36431.1"/>
    </source>
</evidence>
<dbReference type="Gene3D" id="1.10.10.10">
    <property type="entry name" value="Winged helix-like DNA-binding domain superfamily/Winged helix DNA-binding domain"/>
    <property type="match status" value="1"/>
</dbReference>
<accession>A0A1H5I959</accession>
<dbReference type="RefSeq" id="WP_074710990.1">
    <property type="nucleotide sequence ID" value="NZ_CP013745.1"/>
</dbReference>
<dbReference type="InterPro" id="IPR036388">
    <property type="entry name" value="WH-like_DNA-bd_sf"/>
</dbReference>
<keyword evidence="2" id="KW-0238">DNA-binding</keyword>